<evidence type="ECO:0000256" key="1">
    <source>
        <dbReference type="ARBA" id="ARBA00022723"/>
    </source>
</evidence>
<dbReference type="EMBL" id="JBCLPP010000006">
    <property type="protein sequence ID" value="MEY8244637.1"/>
    <property type="molecule type" value="Genomic_DNA"/>
</dbReference>
<dbReference type="PROSITE" id="PS50880">
    <property type="entry name" value="TOPRIM"/>
    <property type="match status" value="1"/>
</dbReference>
<keyword evidence="10" id="KW-1185">Reference proteome</keyword>
<evidence type="ECO:0000259" key="8">
    <source>
        <dbReference type="PROSITE" id="PS50880"/>
    </source>
</evidence>
<name>A0ABV4CTC4_9BACT</name>
<accession>A0ABV4CTC4</accession>
<dbReference type="Gene3D" id="3.30.60.80">
    <property type="match status" value="1"/>
</dbReference>
<keyword evidence="5 7" id="KW-0233">DNA recombination</keyword>
<dbReference type="Gene3D" id="6.10.250.240">
    <property type="match status" value="1"/>
</dbReference>
<comment type="similarity">
    <text evidence="7">Belongs to the RecR family.</text>
</comment>
<dbReference type="Proteomes" id="UP001565200">
    <property type="component" value="Unassembled WGS sequence"/>
</dbReference>
<keyword evidence="1 7" id="KW-0479">Metal-binding</keyword>
<dbReference type="PANTHER" id="PTHR30446:SF0">
    <property type="entry name" value="RECOMBINATION PROTEIN RECR"/>
    <property type="match status" value="1"/>
</dbReference>
<protein>
    <recommendedName>
        <fullName evidence="7">Recombination protein RecR</fullName>
    </recommendedName>
</protein>
<dbReference type="HAMAP" id="MF_00017">
    <property type="entry name" value="RecR"/>
    <property type="match status" value="1"/>
</dbReference>
<dbReference type="InterPro" id="IPR000093">
    <property type="entry name" value="DNA_Rcmb_RecR"/>
</dbReference>
<dbReference type="Gene3D" id="1.10.8.420">
    <property type="entry name" value="RecR Domain 1"/>
    <property type="match status" value="1"/>
</dbReference>
<dbReference type="SMART" id="SM00493">
    <property type="entry name" value="TOPRIM"/>
    <property type="match status" value="1"/>
</dbReference>
<dbReference type="Pfam" id="PF21176">
    <property type="entry name" value="RecR_HhH"/>
    <property type="match status" value="1"/>
</dbReference>
<keyword evidence="2 7" id="KW-0227">DNA damage</keyword>
<dbReference type="Pfam" id="PF21175">
    <property type="entry name" value="RecR_C"/>
    <property type="match status" value="1"/>
</dbReference>
<evidence type="ECO:0000256" key="3">
    <source>
        <dbReference type="ARBA" id="ARBA00022771"/>
    </source>
</evidence>
<dbReference type="SUPFAM" id="SSF111304">
    <property type="entry name" value="Recombination protein RecR"/>
    <property type="match status" value="1"/>
</dbReference>
<dbReference type="PROSITE" id="PS01300">
    <property type="entry name" value="RECR"/>
    <property type="match status" value="1"/>
</dbReference>
<proteinExistence type="inferred from homology"/>
<dbReference type="InterPro" id="IPR006171">
    <property type="entry name" value="TOPRIM_dom"/>
</dbReference>
<reference evidence="9 10" key="1">
    <citation type="submission" date="2024-03" db="EMBL/GenBank/DDBJ databases">
        <title>Mouse gut bacterial collection (mGBC) of GemPharmatech.</title>
        <authorList>
            <person name="He Y."/>
            <person name="Dong L."/>
            <person name="Wu D."/>
            <person name="Gao X."/>
            <person name="Lin Z."/>
        </authorList>
    </citation>
    <scope>NUCLEOTIDE SEQUENCE [LARGE SCALE GENOMIC DNA]</scope>
    <source>
        <strain evidence="9 10">54-13</strain>
    </source>
</reference>
<comment type="caution">
    <text evidence="9">The sequence shown here is derived from an EMBL/GenBank/DDBJ whole genome shotgun (WGS) entry which is preliminary data.</text>
</comment>
<dbReference type="InterPro" id="IPR023627">
    <property type="entry name" value="Rcmb_RecR"/>
</dbReference>
<evidence type="ECO:0000256" key="6">
    <source>
        <dbReference type="ARBA" id="ARBA00023204"/>
    </source>
</evidence>
<dbReference type="InterPro" id="IPR034137">
    <property type="entry name" value="TOPRIM_RecR"/>
</dbReference>
<comment type="function">
    <text evidence="7">May play a role in DNA repair. It seems to be involved in an RecBC-independent recombinational process of DNA repair. It may act with RecF and RecO.</text>
</comment>
<sequence>MEQEFASTLLENAVNELSRLPGIGRKTALRLALHILRQDKKSGRALGEAIINLREGIRYCHTCHNISEEATCPICSNPSRDRTTVCVVENVKDVMSIENTGQYRGLYHVLGGVISPMDGIGPNQLEITSLVDRVRDGKVSEVILALSATMEGDTTNFYIYRQLGTLPIKITQLARGVSIGNEIEYTDEITLGRSLLNRTLFADSFNRTLL</sequence>
<dbReference type="RefSeq" id="WP_369863202.1">
    <property type="nucleotide sequence ID" value="NZ_JBCLPP010000006.1"/>
</dbReference>
<evidence type="ECO:0000256" key="5">
    <source>
        <dbReference type="ARBA" id="ARBA00023172"/>
    </source>
</evidence>
<dbReference type="Pfam" id="PF13662">
    <property type="entry name" value="Toprim_4"/>
    <property type="match status" value="1"/>
</dbReference>
<evidence type="ECO:0000256" key="4">
    <source>
        <dbReference type="ARBA" id="ARBA00022833"/>
    </source>
</evidence>
<keyword evidence="4 7" id="KW-0862">Zinc</keyword>
<feature type="zinc finger region" description="C4-type" evidence="7">
    <location>
        <begin position="60"/>
        <end position="75"/>
    </location>
</feature>
<keyword evidence="6 7" id="KW-0234">DNA repair</keyword>
<dbReference type="Gene3D" id="3.40.1360.10">
    <property type="match status" value="1"/>
</dbReference>
<organism evidence="9 10">
    <name type="scientific">Heminiphilus faecis</name>
    <dbReference type="NCBI Taxonomy" id="2601703"/>
    <lineage>
        <taxon>Bacteria</taxon>
        <taxon>Pseudomonadati</taxon>
        <taxon>Bacteroidota</taxon>
        <taxon>Bacteroidia</taxon>
        <taxon>Bacteroidales</taxon>
        <taxon>Muribaculaceae</taxon>
        <taxon>Heminiphilus</taxon>
    </lineage>
</organism>
<evidence type="ECO:0000313" key="9">
    <source>
        <dbReference type="EMBL" id="MEY8244637.1"/>
    </source>
</evidence>
<dbReference type="Pfam" id="PF02132">
    <property type="entry name" value="RecR_ZnF"/>
    <property type="match status" value="1"/>
</dbReference>
<dbReference type="NCBIfam" id="TIGR00615">
    <property type="entry name" value="recR"/>
    <property type="match status" value="1"/>
</dbReference>
<feature type="domain" description="Toprim" evidence="8">
    <location>
        <begin position="83"/>
        <end position="178"/>
    </location>
</feature>
<dbReference type="PANTHER" id="PTHR30446">
    <property type="entry name" value="RECOMBINATION PROTEIN RECR"/>
    <property type="match status" value="1"/>
</dbReference>
<keyword evidence="3 7" id="KW-0863">Zinc-finger</keyword>
<dbReference type="CDD" id="cd01025">
    <property type="entry name" value="TOPRIM_recR"/>
    <property type="match status" value="1"/>
</dbReference>
<evidence type="ECO:0000256" key="7">
    <source>
        <dbReference type="HAMAP-Rule" id="MF_00017"/>
    </source>
</evidence>
<gene>
    <name evidence="7 9" type="primary">recR</name>
    <name evidence="9" type="ORF">AAK873_03260</name>
</gene>
<dbReference type="InterPro" id="IPR015967">
    <property type="entry name" value="Rcmb_RecR_Znf"/>
</dbReference>
<evidence type="ECO:0000313" key="10">
    <source>
        <dbReference type="Proteomes" id="UP001565200"/>
    </source>
</evidence>
<evidence type="ECO:0000256" key="2">
    <source>
        <dbReference type="ARBA" id="ARBA00022763"/>
    </source>
</evidence>